<dbReference type="GO" id="GO:0005886">
    <property type="term" value="C:plasma membrane"/>
    <property type="evidence" value="ECO:0007669"/>
    <property type="project" value="TreeGrafter"/>
</dbReference>
<dbReference type="Gene3D" id="1.20.1720.10">
    <property type="entry name" value="Multidrug resistance protein D"/>
    <property type="match status" value="1"/>
</dbReference>
<keyword evidence="2 6" id="KW-0812">Transmembrane</keyword>
<organism evidence="8 9">
    <name type="scientific">Agrocybe chaxingu</name>
    <dbReference type="NCBI Taxonomy" id="84603"/>
    <lineage>
        <taxon>Eukaryota</taxon>
        <taxon>Fungi</taxon>
        <taxon>Dikarya</taxon>
        <taxon>Basidiomycota</taxon>
        <taxon>Agaricomycotina</taxon>
        <taxon>Agaricomycetes</taxon>
        <taxon>Agaricomycetidae</taxon>
        <taxon>Agaricales</taxon>
        <taxon>Agaricineae</taxon>
        <taxon>Strophariaceae</taxon>
        <taxon>Agrocybe</taxon>
    </lineage>
</organism>
<evidence type="ECO:0000313" key="8">
    <source>
        <dbReference type="EMBL" id="KAJ3510410.1"/>
    </source>
</evidence>
<feature type="transmembrane region" description="Helical" evidence="6">
    <location>
        <begin position="324"/>
        <end position="344"/>
    </location>
</feature>
<feature type="compositionally biased region" description="Low complexity" evidence="5">
    <location>
        <begin position="19"/>
        <end position="37"/>
    </location>
</feature>
<evidence type="ECO:0000256" key="2">
    <source>
        <dbReference type="ARBA" id="ARBA00022692"/>
    </source>
</evidence>
<dbReference type="PANTHER" id="PTHR23502:SF5">
    <property type="entry name" value="QUINIDINE RESISTANCE PROTEIN 3"/>
    <property type="match status" value="1"/>
</dbReference>
<feature type="compositionally biased region" description="Polar residues" evidence="5">
    <location>
        <begin position="1"/>
        <end position="11"/>
    </location>
</feature>
<keyword evidence="9" id="KW-1185">Reference proteome</keyword>
<dbReference type="InterPro" id="IPR011701">
    <property type="entry name" value="MFS"/>
</dbReference>
<dbReference type="InterPro" id="IPR020846">
    <property type="entry name" value="MFS_dom"/>
</dbReference>
<feature type="compositionally biased region" description="Basic and acidic residues" evidence="5">
    <location>
        <begin position="280"/>
        <end position="292"/>
    </location>
</feature>
<keyword evidence="3 6" id="KW-1133">Transmembrane helix</keyword>
<name>A0A9W8MXU2_9AGAR</name>
<evidence type="ECO:0000256" key="4">
    <source>
        <dbReference type="ARBA" id="ARBA00023136"/>
    </source>
</evidence>
<evidence type="ECO:0000256" key="3">
    <source>
        <dbReference type="ARBA" id="ARBA00022989"/>
    </source>
</evidence>
<feature type="transmembrane region" description="Helical" evidence="6">
    <location>
        <begin position="356"/>
        <end position="380"/>
    </location>
</feature>
<evidence type="ECO:0000256" key="1">
    <source>
        <dbReference type="ARBA" id="ARBA00004141"/>
    </source>
</evidence>
<dbReference type="Proteomes" id="UP001148786">
    <property type="component" value="Unassembled WGS sequence"/>
</dbReference>
<gene>
    <name evidence="8" type="ORF">NLJ89_g4692</name>
</gene>
<sequence length="533" mass="57719">MVAMESHNQGCLPTGALQSSANSPTTTSDPSTPEPFSVSSTIIHGTIHDIEHVPVKNDPRAWSTVRKNASLALIASAAMIAGLAGSIQNPAVKEMEDDLPATSSQFSLSISMFILIQGLVPLVWSAVSEVKGRKVVYIISLSLFTLGTIVVALSRNINLVIGFRCLQAAGSSAVMSIGAATLADIFEPEVRGTKMGIFYIAPLLGPAIGPIFGGVLTSAWNWRAIFWFLAIVSGSILLAFALFFHDTFRFERSLTYQSLLSQRLRQRARPSSSFPASVESRSRSDLEKSEETRSELDKTVKLSIMDVNPFKPAIKVLQRKNNNVILFASGLLFAFAFLVPYTSARTLAIFYHYSPLKIGLVTLCYGAGNVAGSLLGGRWSDRSLARLMNESEETRNPEMRLRSTILGVCLLPPCSTALGWVCKEHLHVSTICTFLFFCGFFNVWIYTSTLAYIVDANSGRSSTAAAANSGFRGIFAFIATELAVPVQDGLGDGWTYTILGGLMALSGSLVLLVWCKGAQWRQAAEEREAAAQK</sequence>
<feature type="transmembrane region" description="Helical" evidence="6">
    <location>
        <begin position="427"/>
        <end position="453"/>
    </location>
</feature>
<evidence type="ECO:0000256" key="6">
    <source>
        <dbReference type="SAM" id="Phobius"/>
    </source>
</evidence>
<dbReference type="GO" id="GO:0022857">
    <property type="term" value="F:transmembrane transporter activity"/>
    <property type="evidence" value="ECO:0007669"/>
    <property type="project" value="InterPro"/>
</dbReference>
<feature type="transmembrane region" description="Helical" evidence="6">
    <location>
        <begin position="166"/>
        <end position="186"/>
    </location>
</feature>
<dbReference type="SUPFAM" id="SSF103473">
    <property type="entry name" value="MFS general substrate transporter"/>
    <property type="match status" value="1"/>
</dbReference>
<dbReference type="AlphaFoldDB" id="A0A9W8MXU2"/>
<reference evidence="8" key="1">
    <citation type="submission" date="2022-07" db="EMBL/GenBank/DDBJ databases">
        <title>Genome Sequence of Agrocybe chaxingu.</title>
        <authorList>
            <person name="Buettner E."/>
        </authorList>
    </citation>
    <scope>NUCLEOTIDE SEQUENCE</scope>
    <source>
        <strain evidence="8">MP-N11</strain>
    </source>
</reference>
<feature type="transmembrane region" description="Helical" evidence="6">
    <location>
        <begin position="135"/>
        <end position="154"/>
    </location>
</feature>
<feature type="transmembrane region" description="Helical" evidence="6">
    <location>
        <begin position="198"/>
        <end position="219"/>
    </location>
</feature>
<evidence type="ECO:0000313" key="9">
    <source>
        <dbReference type="Proteomes" id="UP001148786"/>
    </source>
</evidence>
<dbReference type="EMBL" id="JANKHO010000401">
    <property type="protein sequence ID" value="KAJ3510410.1"/>
    <property type="molecule type" value="Genomic_DNA"/>
</dbReference>
<protein>
    <recommendedName>
        <fullName evidence="7">Major facilitator superfamily (MFS) profile domain-containing protein</fullName>
    </recommendedName>
</protein>
<feature type="transmembrane region" description="Helical" evidence="6">
    <location>
        <begin position="225"/>
        <end position="244"/>
    </location>
</feature>
<dbReference type="InterPro" id="IPR036259">
    <property type="entry name" value="MFS_trans_sf"/>
</dbReference>
<dbReference type="OrthoDB" id="2585655at2759"/>
<feature type="region of interest" description="Disordered" evidence="5">
    <location>
        <begin position="1"/>
        <end position="38"/>
    </location>
</feature>
<dbReference type="PROSITE" id="PS50850">
    <property type="entry name" value="MFS"/>
    <property type="match status" value="1"/>
</dbReference>
<comment type="caution">
    <text evidence="8">The sequence shown here is derived from an EMBL/GenBank/DDBJ whole genome shotgun (WGS) entry which is preliminary data.</text>
</comment>
<evidence type="ECO:0000256" key="5">
    <source>
        <dbReference type="SAM" id="MobiDB-lite"/>
    </source>
</evidence>
<proteinExistence type="predicted"/>
<feature type="transmembrane region" description="Helical" evidence="6">
    <location>
        <begin position="496"/>
        <end position="515"/>
    </location>
</feature>
<dbReference type="Pfam" id="PF07690">
    <property type="entry name" value="MFS_1"/>
    <property type="match status" value="1"/>
</dbReference>
<keyword evidence="4 6" id="KW-0472">Membrane</keyword>
<accession>A0A9W8MXU2</accession>
<comment type="subcellular location">
    <subcellularLocation>
        <location evidence="1">Membrane</location>
        <topology evidence="1">Multi-pass membrane protein</topology>
    </subcellularLocation>
</comment>
<feature type="transmembrane region" description="Helical" evidence="6">
    <location>
        <begin position="108"/>
        <end position="128"/>
    </location>
</feature>
<feature type="region of interest" description="Disordered" evidence="5">
    <location>
        <begin position="271"/>
        <end position="292"/>
    </location>
</feature>
<feature type="transmembrane region" description="Helical" evidence="6">
    <location>
        <begin position="69"/>
        <end position="88"/>
    </location>
</feature>
<dbReference type="PANTHER" id="PTHR23502">
    <property type="entry name" value="MAJOR FACILITATOR SUPERFAMILY"/>
    <property type="match status" value="1"/>
</dbReference>
<dbReference type="Gene3D" id="1.20.1250.20">
    <property type="entry name" value="MFS general substrate transporter like domains"/>
    <property type="match status" value="1"/>
</dbReference>
<evidence type="ECO:0000259" key="7">
    <source>
        <dbReference type="PROSITE" id="PS50850"/>
    </source>
</evidence>
<feature type="domain" description="Major facilitator superfamily (MFS) profile" evidence="7">
    <location>
        <begin position="70"/>
        <end position="518"/>
    </location>
</feature>